<dbReference type="RefSeq" id="WP_306728588.1">
    <property type="nucleotide sequence ID" value="NZ_JAVDDT010000005.1"/>
</dbReference>
<dbReference type="SUPFAM" id="SSF143422">
    <property type="entry name" value="Transposase IS200-like"/>
    <property type="match status" value="1"/>
</dbReference>
<dbReference type="Gene3D" id="3.30.70.1290">
    <property type="entry name" value="Transposase IS200-like"/>
    <property type="match status" value="1"/>
</dbReference>
<dbReference type="Pfam" id="PF01797">
    <property type="entry name" value="Y1_Tnp"/>
    <property type="match status" value="1"/>
</dbReference>
<protein>
    <submittedName>
        <fullName evidence="2">Transposase</fullName>
    </submittedName>
</protein>
<evidence type="ECO:0000313" key="3">
    <source>
        <dbReference type="Proteomes" id="UP001239019"/>
    </source>
</evidence>
<sequence length="166" mass="18886">MPERNYGGSRLLRLGRSSLAGHVYMLTACTENRRPIFRDLFSARLLVREFQRAEVDGLVRSIAYVVMPDHFHWMVRLGSVSDLSSLVQQVKGRSAFGINRMKGISRRVWQDGFHDRAVRRGQDLRALARYIVANPLRAGLVEDIGDWPHWDAVWVEGGGDDSPLEP</sequence>
<organism evidence="2 3">
    <name type="scientific">Natronospira bacteriovora</name>
    <dbReference type="NCBI Taxonomy" id="3069753"/>
    <lineage>
        <taxon>Bacteria</taxon>
        <taxon>Pseudomonadati</taxon>
        <taxon>Pseudomonadota</taxon>
        <taxon>Gammaproteobacteria</taxon>
        <taxon>Natronospirales</taxon>
        <taxon>Natronospiraceae</taxon>
        <taxon>Natronospira</taxon>
    </lineage>
</organism>
<dbReference type="EMBL" id="JAVDDT010000005">
    <property type="protein sequence ID" value="MDQ2070092.1"/>
    <property type="molecule type" value="Genomic_DNA"/>
</dbReference>
<accession>A0ABU0W7S8</accession>
<dbReference type="PROSITE" id="PS51257">
    <property type="entry name" value="PROKAR_LIPOPROTEIN"/>
    <property type="match status" value="1"/>
</dbReference>
<dbReference type="InterPro" id="IPR052715">
    <property type="entry name" value="RAYT_transposase"/>
</dbReference>
<name>A0ABU0W7S8_9GAMM</name>
<evidence type="ECO:0000259" key="1">
    <source>
        <dbReference type="SMART" id="SM01321"/>
    </source>
</evidence>
<proteinExistence type="predicted"/>
<dbReference type="PANTHER" id="PTHR36966">
    <property type="entry name" value="REP-ASSOCIATED TYROSINE TRANSPOSASE"/>
    <property type="match status" value="1"/>
</dbReference>
<dbReference type="NCBIfam" id="NF047646">
    <property type="entry name" value="REP_Tyr_transpos"/>
    <property type="match status" value="1"/>
</dbReference>
<keyword evidence="3" id="KW-1185">Reference proteome</keyword>
<dbReference type="Proteomes" id="UP001239019">
    <property type="component" value="Unassembled WGS sequence"/>
</dbReference>
<feature type="domain" description="Transposase IS200-like" evidence="1">
    <location>
        <begin position="19"/>
        <end position="134"/>
    </location>
</feature>
<dbReference type="SMART" id="SM01321">
    <property type="entry name" value="Y1_Tnp"/>
    <property type="match status" value="1"/>
</dbReference>
<reference evidence="2 3" key="1">
    <citation type="submission" date="2023-08" db="EMBL/GenBank/DDBJ databases">
        <title>Whole-genome sequencing of halo(alkali)philic microorganisms from hypersaline lakes.</title>
        <authorList>
            <person name="Sorokin D.Y."/>
            <person name="Abbas B."/>
            <person name="Merkel A.Y."/>
        </authorList>
    </citation>
    <scope>NUCLEOTIDE SEQUENCE [LARGE SCALE GENOMIC DNA]</scope>
    <source>
        <strain evidence="2 3">AB-CW4</strain>
    </source>
</reference>
<dbReference type="InterPro" id="IPR002686">
    <property type="entry name" value="Transposase_17"/>
</dbReference>
<comment type="caution">
    <text evidence="2">The sequence shown here is derived from an EMBL/GenBank/DDBJ whole genome shotgun (WGS) entry which is preliminary data.</text>
</comment>
<dbReference type="PANTHER" id="PTHR36966:SF1">
    <property type="entry name" value="REP-ASSOCIATED TYROSINE TRANSPOSASE"/>
    <property type="match status" value="1"/>
</dbReference>
<evidence type="ECO:0000313" key="2">
    <source>
        <dbReference type="EMBL" id="MDQ2070092.1"/>
    </source>
</evidence>
<dbReference type="InterPro" id="IPR036515">
    <property type="entry name" value="Transposase_17_sf"/>
</dbReference>
<gene>
    <name evidence="2" type="ORF">RBH19_09405</name>
</gene>